<protein>
    <recommendedName>
        <fullName evidence="3">DUF4149 domain-containing protein</fullName>
    </recommendedName>
</protein>
<accession>A0AAU7DNA1</accession>
<feature type="transmembrane region" description="Helical" evidence="1">
    <location>
        <begin position="6"/>
        <end position="25"/>
    </location>
</feature>
<keyword evidence="1" id="KW-1133">Transmembrane helix</keyword>
<evidence type="ECO:0000256" key="1">
    <source>
        <dbReference type="SAM" id="Phobius"/>
    </source>
</evidence>
<gene>
    <name evidence="2" type="ORF">P8935_07395</name>
</gene>
<proteinExistence type="predicted"/>
<dbReference type="EMBL" id="CP121196">
    <property type="protein sequence ID" value="XBH19135.1"/>
    <property type="molecule type" value="Genomic_DNA"/>
</dbReference>
<name>A0AAU7DNA1_9BACT</name>
<keyword evidence="1" id="KW-0812">Transmembrane</keyword>
<dbReference type="AlphaFoldDB" id="A0AAU7DNA1"/>
<dbReference type="RefSeq" id="WP_348264350.1">
    <property type="nucleotide sequence ID" value="NZ_CP121196.1"/>
</dbReference>
<organism evidence="2">
    <name type="scientific">Telmatobacter sp. DSM 110680</name>
    <dbReference type="NCBI Taxonomy" id="3036704"/>
    <lineage>
        <taxon>Bacteria</taxon>
        <taxon>Pseudomonadati</taxon>
        <taxon>Acidobacteriota</taxon>
        <taxon>Terriglobia</taxon>
        <taxon>Terriglobales</taxon>
        <taxon>Acidobacteriaceae</taxon>
        <taxon>Telmatobacter</taxon>
    </lineage>
</organism>
<reference evidence="2" key="1">
    <citation type="submission" date="2023-03" db="EMBL/GenBank/DDBJ databases">
        <title>Edaphobacter sp.</title>
        <authorList>
            <person name="Huber K.J."/>
            <person name="Papendorf J."/>
            <person name="Pilke C."/>
            <person name="Bunk B."/>
            <person name="Sproeer C."/>
            <person name="Pester M."/>
        </authorList>
    </citation>
    <scope>NUCLEOTIDE SEQUENCE</scope>
    <source>
        <strain evidence="2">DSM 110680</strain>
    </source>
</reference>
<keyword evidence="1" id="KW-0472">Membrane</keyword>
<sequence length="143" mass="15593">MSAPLLARLMLTAVAAGQGITPLFIDLNKTHATNPLWPGHARFHVVWQTFSANMACAIEVGLIWWPSPQSGALFYLAALFTSIPMCGFMLALVTLRTYKGTLHDANGIQPLRMHLAGKLREIDMNAVLVIIGVAVLMFATTIF</sequence>
<feature type="transmembrane region" description="Helical" evidence="1">
    <location>
        <begin position="72"/>
        <end position="93"/>
    </location>
</feature>
<evidence type="ECO:0000313" key="2">
    <source>
        <dbReference type="EMBL" id="XBH19135.1"/>
    </source>
</evidence>
<evidence type="ECO:0008006" key="3">
    <source>
        <dbReference type="Google" id="ProtNLM"/>
    </source>
</evidence>
<feature type="transmembrane region" description="Helical" evidence="1">
    <location>
        <begin position="122"/>
        <end position="142"/>
    </location>
</feature>